<dbReference type="GO" id="GO:0016747">
    <property type="term" value="F:acyltransferase activity, transferring groups other than amino-acyl groups"/>
    <property type="evidence" value="ECO:0007669"/>
    <property type="project" value="InterPro"/>
</dbReference>
<organism evidence="3 4">
    <name type="scientific">Branchiostoma belcheri</name>
    <name type="common">Amphioxus</name>
    <dbReference type="NCBI Taxonomy" id="7741"/>
    <lineage>
        <taxon>Eukaryota</taxon>
        <taxon>Metazoa</taxon>
        <taxon>Chordata</taxon>
        <taxon>Cephalochordata</taxon>
        <taxon>Leptocardii</taxon>
        <taxon>Amphioxiformes</taxon>
        <taxon>Branchiostomatidae</taxon>
        <taxon>Branchiostoma</taxon>
    </lineage>
</organism>
<dbReference type="AlphaFoldDB" id="A0A6P4ZX95"/>
<dbReference type="GeneID" id="109482990"/>
<name>A0A6P4ZX95_BRABE</name>
<accession>A0A6P4ZX95</accession>
<dbReference type="RefSeq" id="XP_019641508.1">
    <property type="nucleotide sequence ID" value="XM_019785949.1"/>
</dbReference>
<evidence type="ECO:0000256" key="1">
    <source>
        <dbReference type="SAM" id="MobiDB-lite"/>
    </source>
</evidence>
<dbReference type="CDD" id="cd04301">
    <property type="entry name" value="NAT_SF"/>
    <property type="match status" value="1"/>
</dbReference>
<dbReference type="OrthoDB" id="8889733at2759"/>
<feature type="region of interest" description="Disordered" evidence="1">
    <location>
        <begin position="1"/>
        <end position="41"/>
    </location>
</feature>
<gene>
    <name evidence="4" type="primary">LOC109482990</name>
</gene>
<dbReference type="PANTHER" id="PTHR47403">
    <property type="entry name" value="LOC100145250 PROTEIN"/>
    <property type="match status" value="1"/>
</dbReference>
<dbReference type="InterPro" id="IPR000182">
    <property type="entry name" value="GNAT_dom"/>
</dbReference>
<keyword evidence="3" id="KW-1185">Reference proteome</keyword>
<dbReference type="InterPro" id="IPR016181">
    <property type="entry name" value="Acyl_CoA_acyltransferase"/>
</dbReference>
<evidence type="ECO:0000313" key="3">
    <source>
        <dbReference type="Proteomes" id="UP000515135"/>
    </source>
</evidence>
<sequence>MDGTKRETVLEPAPVSVTGTRQKTVTDPATGVTYTPLSPPRYRELQHASNEIKHQDGPGAQIEKKSHHHPQLSSNRSHHSELTMPRDCLAFRLATHDDFAGVVAMSEGVYGGLDYLPSHYHAFIDDPQRLVVLAELDCQIVGLSSAFIVDGGEVYIEKALRVAESCRGLGISRRLTEHVDRLVRSHFPTVERKRKLVADAGKIESLKKKGMEVVCRLPTTTFVDEPNSRGSQSACAIRAANNIFGTIENNLPTLPEIRRLHANDMPSVLRPEVSRKLLTNGLMSGRWDALNFCEENFLYLFNNGFSLFADDTEPFVESFSFGKCFQVPSGLQYFVDLHASEERHVKAHLFKHFAEMCRCDTELPIYLTVSVAEEAMVEAVETFCSEVLCLRPFDLCHDSLGVVVEGKL</sequence>
<dbReference type="InterPro" id="IPR056483">
    <property type="entry name" value="Hisat_C"/>
</dbReference>
<dbReference type="PROSITE" id="PS51186">
    <property type="entry name" value="GNAT"/>
    <property type="match status" value="1"/>
</dbReference>
<reference evidence="4" key="1">
    <citation type="submission" date="2025-08" db="UniProtKB">
        <authorList>
            <consortium name="RefSeq"/>
        </authorList>
    </citation>
    <scope>IDENTIFICATION</scope>
    <source>
        <tissue evidence="4">Gonad</tissue>
    </source>
</reference>
<feature type="region of interest" description="Disordered" evidence="1">
    <location>
        <begin position="54"/>
        <end position="80"/>
    </location>
</feature>
<feature type="compositionally biased region" description="Polar residues" evidence="1">
    <location>
        <begin position="17"/>
        <end position="36"/>
    </location>
</feature>
<dbReference type="Pfam" id="PF00583">
    <property type="entry name" value="Acetyltransf_1"/>
    <property type="match status" value="1"/>
</dbReference>
<feature type="domain" description="N-acetyltransferase" evidence="2">
    <location>
        <begin position="89"/>
        <end position="230"/>
    </location>
</feature>
<dbReference type="Pfam" id="PF24066">
    <property type="entry name" value="Hisat_C"/>
    <property type="match status" value="1"/>
</dbReference>
<dbReference type="Proteomes" id="UP000515135">
    <property type="component" value="Unplaced"/>
</dbReference>
<dbReference type="KEGG" id="bbel:109482990"/>
<dbReference type="PANTHER" id="PTHR47403:SF6">
    <property type="entry name" value="N-ACETYLTRANSFERASE DOMAIN-CONTAINING PROTEIN"/>
    <property type="match status" value="1"/>
</dbReference>
<evidence type="ECO:0000313" key="4">
    <source>
        <dbReference type="RefSeq" id="XP_019641508.1"/>
    </source>
</evidence>
<dbReference type="Gene3D" id="3.40.630.30">
    <property type="match status" value="1"/>
</dbReference>
<protein>
    <submittedName>
        <fullName evidence="4">Histidine N-acetyltransferase-like</fullName>
    </submittedName>
</protein>
<dbReference type="SUPFAM" id="SSF55729">
    <property type="entry name" value="Acyl-CoA N-acyltransferases (Nat)"/>
    <property type="match status" value="1"/>
</dbReference>
<evidence type="ECO:0000259" key="2">
    <source>
        <dbReference type="PROSITE" id="PS51186"/>
    </source>
</evidence>
<proteinExistence type="predicted"/>